<evidence type="ECO:0000259" key="1">
    <source>
        <dbReference type="Pfam" id="PF03028"/>
    </source>
</evidence>
<accession>A0ABN7AIE4</accession>
<dbReference type="InterPro" id="IPR027417">
    <property type="entry name" value="P-loop_NTPase"/>
</dbReference>
<dbReference type="Gene3D" id="3.10.490.20">
    <property type="match status" value="1"/>
</dbReference>
<evidence type="ECO:0008006" key="7">
    <source>
        <dbReference type="Google" id="ProtNLM"/>
    </source>
</evidence>
<dbReference type="Gene3D" id="3.40.50.300">
    <property type="entry name" value="P-loop containing nucleotide triphosphate hydrolases"/>
    <property type="match status" value="1"/>
</dbReference>
<name>A0ABN7AIE4_9HEMI</name>
<proteinExistence type="predicted"/>
<dbReference type="InterPro" id="IPR026983">
    <property type="entry name" value="DHC"/>
</dbReference>
<dbReference type="Proteomes" id="UP001307889">
    <property type="component" value="Chromosome 2"/>
</dbReference>
<dbReference type="Pfam" id="PF03028">
    <property type="entry name" value="Dynein_heavy"/>
    <property type="match status" value="1"/>
</dbReference>
<organism evidence="5 6">
    <name type="scientific">Nesidiocoris tenuis</name>
    <dbReference type="NCBI Taxonomy" id="355587"/>
    <lineage>
        <taxon>Eukaryota</taxon>
        <taxon>Metazoa</taxon>
        <taxon>Ecdysozoa</taxon>
        <taxon>Arthropoda</taxon>
        <taxon>Hexapoda</taxon>
        <taxon>Insecta</taxon>
        <taxon>Pterygota</taxon>
        <taxon>Neoptera</taxon>
        <taxon>Paraneoptera</taxon>
        <taxon>Hemiptera</taxon>
        <taxon>Heteroptera</taxon>
        <taxon>Panheteroptera</taxon>
        <taxon>Cimicomorpha</taxon>
        <taxon>Miridae</taxon>
        <taxon>Dicyphina</taxon>
        <taxon>Nesidiocoris</taxon>
    </lineage>
</organism>
<feature type="domain" description="Dynein heavy chain ATP-binding dynein motor region" evidence="2">
    <location>
        <begin position="4"/>
        <end position="123"/>
    </location>
</feature>
<evidence type="ECO:0000313" key="5">
    <source>
        <dbReference type="EMBL" id="BES91052.1"/>
    </source>
</evidence>
<dbReference type="Gene3D" id="1.10.8.720">
    <property type="entry name" value="Region D6 of dynein motor"/>
    <property type="match status" value="1"/>
</dbReference>
<dbReference type="PANTHER" id="PTHR22878:SF63">
    <property type="entry name" value="DYNEIN AXONEMAL HEAVY CHAIN 10"/>
    <property type="match status" value="1"/>
</dbReference>
<dbReference type="Gene3D" id="1.20.1270.280">
    <property type="match status" value="1"/>
</dbReference>
<feature type="domain" description="Dynein heavy chain region D6 P-loop" evidence="1">
    <location>
        <begin position="227"/>
        <end position="337"/>
    </location>
</feature>
<evidence type="ECO:0000313" key="6">
    <source>
        <dbReference type="Proteomes" id="UP001307889"/>
    </source>
</evidence>
<dbReference type="InterPro" id="IPR042219">
    <property type="entry name" value="AAA_lid_11_sf"/>
</dbReference>
<dbReference type="InterPro" id="IPR041228">
    <property type="entry name" value="Dynein_C"/>
</dbReference>
<dbReference type="Pfam" id="PF12781">
    <property type="entry name" value="AAA_9"/>
    <property type="match status" value="1"/>
</dbReference>
<sequence length="831" mass="95286">MEDGSMIVQIGSEQIPCNPNFRLYIIISCFQDTLDPTVYTSATIIDCTLGEAIEEKSSQIAMTCFDPAIGAEQRELQLHRFRISGNLRSLQEITLQKLHEYQGNIFDDFLFIQELTKLRNESEHQWGMVESLAISFPSQFESMIDDISANGEEWKKWLQGKRENAWTLPGAIDQNFDSSFDKLLVIKSLRKDALLYSIQYFIKEVLGEVFLTPSTLRFEDIMHVTTCETPILVSVGRGSDPLPKLLALNKKIHQNPICDHISLGRGSEKLVLEKVSQSIQQGTWLIIQNCHVIPSFMYELHQTFCSFEHKNSTFRLWMTTEDVSVFLLQFVLSSHKIVIEEPTPVKISLLDTYESLDPEQFSSCVHPAFRSTVFALAFFHGVIEERKKFGKYGWNMDYNFTKTDLLVSITIIKQYLDKIFNEGNFRIPWDSLRYFIGEVVYGGRVTDDHDRRILNTYIHEYFGDFILESTKPFEFNRMGTICQYPLPPFGERQDYIDYIRSLPLLTEPSVFGVHDKRQHDVEIDEAEDVCQKLAIISNRLIGDSEFNSLGRQNDEILTIISSIESKIPDTFQYEKLKMSIGSDPQPMMLCLIRELKTFNQLIATMKSSLDGVRKVVTGLSVTTNEISEVRDQLMSHSPPRLWTKFVPECDQNVGKWLLTLGRRSNQFEKWVTRGEPWILWLAGLAYPQAYLTAIAQVACREEGWPMDAVAFHTEVTEYQKRSAIPSKPKTGLYVEGLFLDGAQWDFAEKCLQTLTGDTSIYPLPIIGLFTSPARGLPIQGCLKLPVYATPKRKKSENGKVITELNIPTKKHESFWILENVYIVMNAEFSSK</sequence>
<dbReference type="InterPro" id="IPR041658">
    <property type="entry name" value="AAA_lid_11"/>
</dbReference>
<dbReference type="Pfam" id="PF18199">
    <property type="entry name" value="Dynein_C"/>
    <property type="match status" value="1"/>
</dbReference>
<reference evidence="5 6" key="1">
    <citation type="submission" date="2023-09" db="EMBL/GenBank/DDBJ databases">
        <title>Nesidiocoris tenuis whole genome shotgun sequence.</title>
        <authorList>
            <person name="Shibata T."/>
            <person name="Shimoda M."/>
            <person name="Kobayashi T."/>
            <person name="Uehara T."/>
        </authorList>
    </citation>
    <scope>NUCLEOTIDE SEQUENCE [LARGE SCALE GENOMIC DNA]</scope>
    <source>
        <strain evidence="5 6">Japan</strain>
    </source>
</reference>
<dbReference type="EMBL" id="AP028910">
    <property type="protein sequence ID" value="BES91052.1"/>
    <property type="molecule type" value="Genomic_DNA"/>
</dbReference>
<dbReference type="Pfam" id="PF18198">
    <property type="entry name" value="AAA_lid_11"/>
    <property type="match status" value="1"/>
</dbReference>
<dbReference type="InterPro" id="IPR035706">
    <property type="entry name" value="AAA_9"/>
</dbReference>
<evidence type="ECO:0000259" key="3">
    <source>
        <dbReference type="Pfam" id="PF18198"/>
    </source>
</evidence>
<evidence type="ECO:0000259" key="4">
    <source>
        <dbReference type="Pfam" id="PF18199"/>
    </source>
</evidence>
<protein>
    <recommendedName>
        <fullName evidence="7">Dynein heavy chain region D6 P-loop domain-containing protein</fullName>
    </recommendedName>
</protein>
<keyword evidence="6" id="KW-1185">Reference proteome</keyword>
<dbReference type="PANTHER" id="PTHR22878">
    <property type="entry name" value="DYNEIN HEAVY CHAIN 6, AXONEMAL-LIKE-RELATED"/>
    <property type="match status" value="1"/>
</dbReference>
<feature type="domain" description="Dynein heavy chain AAA lid" evidence="3">
    <location>
        <begin position="369"/>
        <end position="515"/>
    </location>
</feature>
<dbReference type="InterPro" id="IPR004273">
    <property type="entry name" value="Dynein_heavy_D6_P-loop"/>
</dbReference>
<dbReference type="InterPro" id="IPR043160">
    <property type="entry name" value="Dynein_C_barrel"/>
</dbReference>
<evidence type="ECO:0000259" key="2">
    <source>
        <dbReference type="Pfam" id="PF12781"/>
    </source>
</evidence>
<feature type="domain" description="Dynein heavy chain C-terminal" evidence="4">
    <location>
        <begin position="525"/>
        <end position="822"/>
    </location>
</feature>
<gene>
    <name evidence="5" type="ORF">NTJ_03860</name>
</gene>